<evidence type="ECO:0000313" key="9">
    <source>
        <dbReference type="Proteomes" id="UP000249402"/>
    </source>
</evidence>
<accession>A0A395GKD4</accession>
<dbReference type="Proteomes" id="UP000249402">
    <property type="component" value="Unassembled WGS sequence"/>
</dbReference>
<keyword evidence="2" id="KW-0862">Zinc</keyword>
<dbReference type="SUPFAM" id="SSF57701">
    <property type="entry name" value="Zn2/Cys6 DNA-binding domain"/>
    <property type="match status" value="1"/>
</dbReference>
<dbReference type="GO" id="GO:0000981">
    <property type="term" value="F:DNA-binding transcription factor activity, RNA polymerase II-specific"/>
    <property type="evidence" value="ECO:0007669"/>
    <property type="project" value="InterPro"/>
</dbReference>
<dbReference type="CDD" id="cd00067">
    <property type="entry name" value="GAL4"/>
    <property type="match status" value="1"/>
</dbReference>
<dbReference type="SMART" id="SM00066">
    <property type="entry name" value="GAL4"/>
    <property type="match status" value="1"/>
</dbReference>
<dbReference type="EMBL" id="KZ824484">
    <property type="protein sequence ID" value="RAK95874.1"/>
    <property type="molecule type" value="Genomic_DNA"/>
</dbReference>
<keyword evidence="3" id="KW-0805">Transcription regulation</keyword>
<name>A0A395GKD4_9EURO</name>
<evidence type="ECO:0000256" key="6">
    <source>
        <dbReference type="ARBA" id="ARBA00023242"/>
    </source>
</evidence>
<dbReference type="OrthoDB" id="3172332at2759"/>
<evidence type="ECO:0000256" key="4">
    <source>
        <dbReference type="ARBA" id="ARBA00023125"/>
    </source>
</evidence>
<dbReference type="GO" id="GO:0003677">
    <property type="term" value="F:DNA binding"/>
    <property type="evidence" value="ECO:0007669"/>
    <property type="project" value="UniProtKB-KW"/>
</dbReference>
<dbReference type="PANTHER" id="PTHR36206">
    <property type="entry name" value="ASPERCRYPTIN BIOSYNTHESIS CLUSTER-SPECIFIC TRANSCRIPTION REGULATOR ATNN-RELATED"/>
    <property type="match status" value="1"/>
</dbReference>
<keyword evidence="4" id="KW-0238">DNA-binding</keyword>
<feature type="domain" description="Zn(2)-C6 fungal-type" evidence="7">
    <location>
        <begin position="15"/>
        <end position="43"/>
    </location>
</feature>
<dbReference type="InterPro" id="IPR052360">
    <property type="entry name" value="Transcr_Regulatory_Proteins"/>
</dbReference>
<keyword evidence="1" id="KW-0479">Metal-binding</keyword>
<dbReference type="Gene3D" id="4.10.240.10">
    <property type="entry name" value="Zn(2)-C6 fungal-type DNA-binding domain"/>
    <property type="match status" value="1"/>
</dbReference>
<dbReference type="InterPro" id="IPR001138">
    <property type="entry name" value="Zn2Cys6_DnaBD"/>
</dbReference>
<reference evidence="8 9" key="1">
    <citation type="submission" date="2018-02" db="EMBL/GenBank/DDBJ databases">
        <title>The genomes of Aspergillus section Nigri reveals drivers in fungal speciation.</title>
        <authorList>
            <consortium name="DOE Joint Genome Institute"/>
            <person name="Vesth T.C."/>
            <person name="Nybo J."/>
            <person name="Theobald S."/>
            <person name="Brandl J."/>
            <person name="Frisvad J.C."/>
            <person name="Nielsen K.F."/>
            <person name="Lyhne E.K."/>
            <person name="Kogle M.E."/>
            <person name="Kuo A."/>
            <person name="Riley R."/>
            <person name="Clum A."/>
            <person name="Nolan M."/>
            <person name="Lipzen A."/>
            <person name="Salamov A."/>
            <person name="Henrissat B."/>
            <person name="Wiebenga A."/>
            <person name="De vries R.P."/>
            <person name="Grigoriev I.V."/>
            <person name="Mortensen U.H."/>
            <person name="Andersen M.R."/>
            <person name="Baker S.E."/>
        </authorList>
    </citation>
    <scope>NUCLEOTIDE SEQUENCE [LARGE SCALE GENOMIC DNA]</scope>
    <source>
        <strain evidence="8 9">CBS 121593</strain>
    </source>
</reference>
<dbReference type="PROSITE" id="PS00463">
    <property type="entry name" value="ZN2_CY6_FUNGAL_1"/>
    <property type="match status" value="1"/>
</dbReference>
<dbReference type="RefSeq" id="XP_025570202.1">
    <property type="nucleotide sequence ID" value="XM_025715052.1"/>
</dbReference>
<feature type="non-terminal residue" evidence="8">
    <location>
        <position position="470"/>
    </location>
</feature>
<sequence length="470" mass="52789">APRRRRASNKRSKTGCRTCRIRRIKCDETPGRCFNCQTSGWPCEGVELHPLPGKHTGAPDPRLSPSVAVEFQWTMTSDEKRCLSFFRQVLLSDCIRTGSDPTLWEQVIFPLSAREPAVYHAVLAFSAVNHHIHEAGRLAIPGQTLRGPWHGFALIHSSRAYRLLQQRTGSQDPQLPPVLLVCCLLFILRELACARYDDANVHLQSGLRILHELRRGDGSPSEMDPKQYPIPPGLLEAFLYLDAHSAFHGVQQPFLPLDQHFHYHASFEARLSSSTPFHSVRQARQTLHSLVPTVFLLLEHCWSLADVDRLSEYPVLQPQQYRLLSCLNRFGVHWTMFLQKASPGVQDHCSSTMVQLSHRTFTLAIKTCLHPPCHPDLQPLHSEYKALLSESLHALATLDSVDEKTGRPHCVARFTPDGTLCAALSFLALRCPDYAIRARAIQALRAAPRGEGYYNGVLVAEFATSGLKLE</sequence>
<dbReference type="GO" id="GO:0008270">
    <property type="term" value="F:zinc ion binding"/>
    <property type="evidence" value="ECO:0007669"/>
    <property type="project" value="InterPro"/>
</dbReference>
<evidence type="ECO:0000256" key="3">
    <source>
        <dbReference type="ARBA" id="ARBA00023015"/>
    </source>
</evidence>
<dbReference type="AlphaFoldDB" id="A0A395GKD4"/>
<evidence type="ECO:0000256" key="2">
    <source>
        <dbReference type="ARBA" id="ARBA00022833"/>
    </source>
</evidence>
<gene>
    <name evidence="8" type="ORF">BO80DRAFT_313464</name>
</gene>
<dbReference type="InterPro" id="IPR021858">
    <property type="entry name" value="Fun_TF"/>
</dbReference>
<dbReference type="Pfam" id="PF00172">
    <property type="entry name" value="Zn_clus"/>
    <property type="match status" value="1"/>
</dbReference>
<dbReference type="VEuPathDB" id="FungiDB:BO80DRAFT_313464"/>
<dbReference type="GeneID" id="37219917"/>
<evidence type="ECO:0000256" key="5">
    <source>
        <dbReference type="ARBA" id="ARBA00023163"/>
    </source>
</evidence>
<keyword evidence="6" id="KW-0539">Nucleus</keyword>
<evidence type="ECO:0000259" key="7">
    <source>
        <dbReference type="PROSITE" id="PS00463"/>
    </source>
</evidence>
<keyword evidence="9" id="KW-1185">Reference proteome</keyword>
<dbReference type="PANTHER" id="PTHR36206:SF16">
    <property type="entry name" value="TRANSCRIPTION FACTOR DOMAIN-CONTAINING PROTEIN-RELATED"/>
    <property type="match status" value="1"/>
</dbReference>
<protein>
    <recommendedName>
        <fullName evidence="7">Zn(2)-C6 fungal-type domain-containing protein</fullName>
    </recommendedName>
</protein>
<evidence type="ECO:0000313" key="8">
    <source>
        <dbReference type="EMBL" id="RAK95874.1"/>
    </source>
</evidence>
<dbReference type="GO" id="GO:0009893">
    <property type="term" value="P:positive regulation of metabolic process"/>
    <property type="evidence" value="ECO:0007669"/>
    <property type="project" value="UniProtKB-ARBA"/>
</dbReference>
<dbReference type="Pfam" id="PF11951">
    <property type="entry name" value="Fungal_trans_2"/>
    <property type="match status" value="1"/>
</dbReference>
<keyword evidence="5" id="KW-0804">Transcription</keyword>
<feature type="non-terminal residue" evidence="8">
    <location>
        <position position="1"/>
    </location>
</feature>
<dbReference type="InterPro" id="IPR036864">
    <property type="entry name" value="Zn2-C6_fun-type_DNA-bd_sf"/>
</dbReference>
<organism evidence="8 9">
    <name type="scientific">Aspergillus ibericus CBS 121593</name>
    <dbReference type="NCBI Taxonomy" id="1448316"/>
    <lineage>
        <taxon>Eukaryota</taxon>
        <taxon>Fungi</taxon>
        <taxon>Dikarya</taxon>
        <taxon>Ascomycota</taxon>
        <taxon>Pezizomycotina</taxon>
        <taxon>Eurotiomycetes</taxon>
        <taxon>Eurotiomycetidae</taxon>
        <taxon>Eurotiales</taxon>
        <taxon>Aspergillaceae</taxon>
        <taxon>Aspergillus</taxon>
        <taxon>Aspergillus subgen. Circumdati</taxon>
    </lineage>
</organism>
<proteinExistence type="predicted"/>
<dbReference type="STRING" id="1448316.A0A395GKD4"/>
<evidence type="ECO:0000256" key="1">
    <source>
        <dbReference type="ARBA" id="ARBA00022723"/>
    </source>
</evidence>